<dbReference type="STRING" id="1038014.SAMN04487910_1839"/>
<keyword evidence="2" id="KW-1185">Reference proteome</keyword>
<dbReference type="Proteomes" id="UP000198521">
    <property type="component" value="Unassembled WGS sequence"/>
</dbReference>
<evidence type="ECO:0000313" key="2">
    <source>
        <dbReference type="Proteomes" id="UP000198521"/>
    </source>
</evidence>
<dbReference type="AlphaFoldDB" id="A0A1H7MSA6"/>
<reference evidence="1 2" key="1">
    <citation type="submission" date="2016-10" db="EMBL/GenBank/DDBJ databases">
        <authorList>
            <person name="de Groot N.N."/>
        </authorList>
    </citation>
    <scope>NUCLEOTIDE SEQUENCE [LARGE SCALE GENOMIC DNA]</scope>
    <source>
        <strain evidence="1 2">DSM 25232</strain>
    </source>
</reference>
<proteinExistence type="predicted"/>
<dbReference type="RefSeq" id="WP_091407682.1">
    <property type="nucleotide sequence ID" value="NZ_FOAB01000003.1"/>
</dbReference>
<name>A0A1H7MSA6_AQUAM</name>
<gene>
    <name evidence="1" type="ORF">SAMN04487910_1839</name>
</gene>
<sequence>MKSFPIYSICLLVLFSCKQDIKTNEEIETAFQNLDKVILQEELATMVKNDQRYRKPLDSIYRIGKQPPKKEWDSLWSIQERLDDQNTQKLITFTDQYGFPNPNRSGKPIPIWLIFQHADDKYCDQLMPLLHRELEAKRMTTAEYHLIKWNLEGRQELLPLKIVTKN</sequence>
<evidence type="ECO:0008006" key="3">
    <source>
        <dbReference type="Google" id="ProtNLM"/>
    </source>
</evidence>
<accession>A0A1H7MSA6</accession>
<dbReference type="OrthoDB" id="1116641at2"/>
<protein>
    <recommendedName>
        <fullName evidence="3">Lipoprotein</fullName>
    </recommendedName>
</protein>
<dbReference type="EMBL" id="FOAB01000003">
    <property type="protein sequence ID" value="SEL14180.1"/>
    <property type="molecule type" value="Genomic_DNA"/>
</dbReference>
<organism evidence="1 2">
    <name type="scientific">Aquimarina amphilecti</name>
    <dbReference type="NCBI Taxonomy" id="1038014"/>
    <lineage>
        <taxon>Bacteria</taxon>
        <taxon>Pseudomonadati</taxon>
        <taxon>Bacteroidota</taxon>
        <taxon>Flavobacteriia</taxon>
        <taxon>Flavobacteriales</taxon>
        <taxon>Flavobacteriaceae</taxon>
        <taxon>Aquimarina</taxon>
    </lineage>
</organism>
<dbReference type="PROSITE" id="PS51257">
    <property type="entry name" value="PROKAR_LIPOPROTEIN"/>
    <property type="match status" value="1"/>
</dbReference>
<evidence type="ECO:0000313" key="1">
    <source>
        <dbReference type="EMBL" id="SEL14180.1"/>
    </source>
</evidence>